<dbReference type="EMBL" id="BAAAFG010000015">
    <property type="protein sequence ID" value="GAA0872408.1"/>
    <property type="molecule type" value="Genomic_DNA"/>
</dbReference>
<keyword evidence="12" id="KW-0472">Membrane</keyword>
<dbReference type="Proteomes" id="UP001500507">
    <property type="component" value="Unassembled WGS sequence"/>
</dbReference>
<name>A0ABP3XVV5_9FLAO</name>
<dbReference type="Pfam" id="PF03717">
    <property type="entry name" value="PBP_dimer"/>
    <property type="match status" value="1"/>
</dbReference>
<evidence type="ECO:0000256" key="10">
    <source>
        <dbReference type="ARBA" id="ARBA00022984"/>
    </source>
</evidence>
<dbReference type="InterPro" id="IPR050515">
    <property type="entry name" value="Beta-lactam/transpept"/>
</dbReference>
<accession>A0ABP3XVV5</accession>
<evidence type="ECO:0000256" key="2">
    <source>
        <dbReference type="ARBA" id="ARBA00004236"/>
    </source>
</evidence>
<dbReference type="PANTHER" id="PTHR30627:SF2">
    <property type="entry name" value="PEPTIDOGLYCAN D,D-TRANSPEPTIDASE MRDA"/>
    <property type="match status" value="1"/>
</dbReference>
<gene>
    <name evidence="16" type="primary">mrdA</name>
    <name evidence="16" type="ORF">GCM10009117_15550</name>
</gene>
<evidence type="ECO:0000256" key="12">
    <source>
        <dbReference type="ARBA" id="ARBA00023136"/>
    </source>
</evidence>
<dbReference type="Gene3D" id="3.30.1390.30">
    <property type="entry name" value="Penicillin-binding protein 2a, domain 3"/>
    <property type="match status" value="1"/>
</dbReference>
<dbReference type="Gene3D" id="3.40.710.10">
    <property type="entry name" value="DD-peptidase/beta-lactamase superfamily"/>
    <property type="match status" value="1"/>
</dbReference>
<evidence type="ECO:0000256" key="3">
    <source>
        <dbReference type="ARBA" id="ARBA00022475"/>
    </source>
</evidence>
<evidence type="ECO:0000256" key="1">
    <source>
        <dbReference type="ARBA" id="ARBA00004167"/>
    </source>
</evidence>
<evidence type="ECO:0000256" key="5">
    <source>
        <dbReference type="ARBA" id="ARBA00022645"/>
    </source>
</evidence>
<feature type="domain" description="Penicillin-binding protein transpeptidase" evidence="14">
    <location>
        <begin position="247"/>
        <end position="583"/>
    </location>
</feature>
<keyword evidence="4" id="KW-0997">Cell inner membrane</keyword>
<dbReference type="InterPro" id="IPR017790">
    <property type="entry name" value="Penicillin-binding_protein_2"/>
</dbReference>
<evidence type="ECO:0000256" key="13">
    <source>
        <dbReference type="ARBA" id="ARBA00023316"/>
    </source>
</evidence>
<protein>
    <submittedName>
        <fullName evidence="16">Penicillin-binding protein 2</fullName>
    </submittedName>
</protein>
<dbReference type="SUPFAM" id="SSF56519">
    <property type="entry name" value="Penicillin binding protein dimerisation domain"/>
    <property type="match status" value="1"/>
</dbReference>
<dbReference type="InterPro" id="IPR001460">
    <property type="entry name" value="PCN-bd_Tpept"/>
</dbReference>
<keyword evidence="3" id="KW-1003">Cell membrane</keyword>
<dbReference type="SUPFAM" id="SSF56601">
    <property type="entry name" value="beta-lactamase/transpeptidase-like"/>
    <property type="match status" value="1"/>
</dbReference>
<keyword evidence="13" id="KW-0961">Cell wall biogenesis/degradation</keyword>
<keyword evidence="8" id="KW-0378">Hydrolase</keyword>
<evidence type="ECO:0000259" key="15">
    <source>
        <dbReference type="Pfam" id="PF03717"/>
    </source>
</evidence>
<dbReference type="InterPro" id="IPR005311">
    <property type="entry name" value="PBP_dimer"/>
</dbReference>
<keyword evidence="11" id="KW-1133">Transmembrane helix</keyword>
<evidence type="ECO:0000256" key="6">
    <source>
        <dbReference type="ARBA" id="ARBA00022670"/>
    </source>
</evidence>
<evidence type="ECO:0000256" key="4">
    <source>
        <dbReference type="ARBA" id="ARBA00022519"/>
    </source>
</evidence>
<sequence length="622" mass="70393">MRRLLPFFLIVATGLVFIFRLFYLQVVDDSFVMLSEDNAVKVVYDYPQRGYIFDRNGELIVSNQPSYDVMVIPNDLKPFDTLEFCSLLSITKEDLEKELSKAKNYSPRLPSPVVPQLTKAEYAFLQEKMRKYEGFFIQKRALRDYKTANAANILGYIAEVNNAEIKKDNYYLPGELIGKQGLEQQYEEVLRGKKGVRRIQKDRFNRDIGPYKDGVFDTLPQKGKDLTITIDLALQAYAEKLMVNKRGGIVAIEPASGEILSLVSAPTYDPALLVGRKKSPNYTRMHYDTLSRPLFDRSLTGEYVPGSPFKTLTGLIALEENVINTKERFSCRYGYRYGRGANAVMGCHQHPQPLSLVPGVAHSCNAYFAQTYRRVIEKYTTPQKGIDVWKKHLNSFGLGQFLGYDLPIGRRGLIPGSGYYDRAYPNHNWFATATLSNAIGQGEVILTPIQMANMTAAIANKGWFYTPHLLKTVDGKPITNPGFTKKNFTTISPEHFEPIIQGMHDVYNYGTAEFLQVPGIEICGKTGTSENFTIIDGKRQQLTDHSVFVAFAPKDNPKIAVSIIVEHGYWGARYAGRIASLIIEKYLRGTITRTDLEQWVLTHSLEEEYAKPYSGEPFKINQ</sequence>
<comment type="subcellular location">
    <subcellularLocation>
        <location evidence="2">Cell membrane</location>
    </subcellularLocation>
    <subcellularLocation>
        <location evidence="1">Membrane</location>
        <topology evidence="1">Single-pass membrane protein</topology>
    </subcellularLocation>
</comment>
<proteinExistence type="predicted"/>
<comment type="caution">
    <text evidence="16">The sequence shown here is derived from an EMBL/GenBank/DDBJ whole genome shotgun (WGS) entry which is preliminary data.</text>
</comment>
<dbReference type="Pfam" id="PF00905">
    <property type="entry name" value="Transpeptidase"/>
    <property type="match status" value="1"/>
</dbReference>
<keyword evidence="5" id="KW-0121">Carboxypeptidase</keyword>
<dbReference type="NCBIfam" id="TIGR03423">
    <property type="entry name" value="pbp2_mrdA"/>
    <property type="match status" value="1"/>
</dbReference>
<feature type="domain" description="Penicillin-binding protein dimerisation" evidence="15">
    <location>
        <begin position="46"/>
        <end position="207"/>
    </location>
</feature>
<keyword evidence="7" id="KW-0812">Transmembrane</keyword>
<keyword evidence="10" id="KW-0573">Peptidoglycan synthesis</keyword>
<evidence type="ECO:0000256" key="7">
    <source>
        <dbReference type="ARBA" id="ARBA00022692"/>
    </source>
</evidence>
<dbReference type="Gene3D" id="3.90.1310.10">
    <property type="entry name" value="Penicillin-binding protein 2a (Domain 2)"/>
    <property type="match status" value="1"/>
</dbReference>
<organism evidence="16 17">
    <name type="scientific">Gangjinia marincola</name>
    <dbReference type="NCBI Taxonomy" id="578463"/>
    <lineage>
        <taxon>Bacteria</taxon>
        <taxon>Pseudomonadati</taxon>
        <taxon>Bacteroidota</taxon>
        <taxon>Flavobacteriia</taxon>
        <taxon>Flavobacteriales</taxon>
        <taxon>Flavobacteriaceae</taxon>
        <taxon>Gangjinia</taxon>
    </lineage>
</organism>
<evidence type="ECO:0000259" key="14">
    <source>
        <dbReference type="Pfam" id="PF00905"/>
    </source>
</evidence>
<dbReference type="PANTHER" id="PTHR30627">
    <property type="entry name" value="PEPTIDOGLYCAN D,D-TRANSPEPTIDASE"/>
    <property type="match status" value="1"/>
</dbReference>
<reference evidence="17" key="1">
    <citation type="journal article" date="2019" name="Int. J. Syst. Evol. Microbiol.">
        <title>The Global Catalogue of Microorganisms (GCM) 10K type strain sequencing project: providing services to taxonomists for standard genome sequencing and annotation.</title>
        <authorList>
            <consortium name="The Broad Institute Genomics Platform"/>
            <consortium name="The Broad Institute Genome Sequencing Center for Infectious Disease"/>
            <person name="Wu L."/>
            <person name="Ma J."/>
        </authorList>
    </citation>
    <scope>NUCLEOTIDE SEQUENCE [LARGE SCALE GENOMIC DNA]</scope>
    <source>
        <strain evidence="17">JCM 16082</strain>
    </source>
</reference>
<evidence type="ECO:0000256" key="11">
    <source>
        <dbReference type="ARBA" id="ARBA00022989"/>
    </source>
</evidence>
<evidence type="ECO:0000313" key="16">
    <source>
        <dbReference type="EMBL" id="GAA0872408.1"/>
    </source>
</evidence>
<dbReference type="InterPro" id="IPR036138">
    <property type="entry name" value="PBP_dimer_sf"/>
</dbReference>
<keyword evidence="17" id="KW-1185">Reference proteome</keyword>
<evidence type="ECO:0000256" key="8">
    <source>
        <dbReference type="ARBA" id="ARBA00022801"/>
    </source>
</evidence>
<keyword evidence="9" id="KW-0133">Cell shape</keyword>
<dbReference type="InterPro" id="IPR012338">
    <property type="entry name" value="Beta-lactam/transpept-like"/>
</dbReference>
<evidence type="ECO:0000313" key="17">
    <source>
        <dbReference type="Proteomes" id="UP001500507"/>
    </source>
</evidence>
<dbReference type="RefSeq" id="WP_343765711.1">
    <property type="nucleotide sequence ID" value="NZ_BAAAFG010000015.1"/>
</dbReference>
<evidence type="ECO:0000256" key="9">
    <source>
        <dbReference type="ARBA" id="ARBA00022960"/>
    </source>
</evidence>
<keyword evidence="6" id="KW-0645">Protease</keyword>